<accession>A0A0N4Z3K1</accession>
<dbReference type="Pfam" id="PF01679">
    <property type="entry name" value="Pmp3"/>
    <property type="match status" value="1"/>
</dbReference>
<protein>
    <submittedName>
        <fullName evidence="8">Plasma membrane proteolipid 3</fullName>
    </submittedName>
</protein>
<organism evidence="7 8">
    <name type="scientific">Parastrongyloides trichosuri</name>
    <name type="common">Possum-specific nematode worm</name>
    <dbReference type="NCBI Taxonomy" id="131310"/>
    <lineage>
        <taxon>Eukaryota</taxon>
        <taxon>Metazoa</taxon>
        <taxon>Ecdysozoa</taxon>
        <taxon>Nematoda</taxon>
        <taxon>Chromadorea</taxon>
        <taxon>Rhabditida</taxon>
        <taxon>Tylenchina</taxon>
        <taxon>Panagrolaimomorpha</taxon>
        <taxon>Strongyloidoidea</taxon>
        <taxon>Strongyloididae</taxon>
        <taxon>Parastrongyloides</taxon>
    </lineage>
</organism>
<evidence type="ECO:0000313" key="8">
    <source>
        <dbReference type="WBParaSite" id="PTRK_0000149550.1"/>
    </source>
</evidence>
<evidence type="ECO:0000256" key="3">
    <source>
        <dbReference type="ARBA" id="ARBA00022692"/>
    </source>
</evidence>
<dbReference type="GO" id="GO:0016020">
    <property type="term" value="C:membrane"/>
    <property type="evidence" value="ECO:0007669"/>
    <property type="project" value="UniProtKB-SubCell"/>
</dbReference>
<feature type="transmembrane region" description="Helical" evidence="6">
    <location>
        <begin position="12"/>
        <end position="33"/>
    </location>
</feature>
<keyword evidence="7" id="KW-1185">Reference proteome</keyword>
<dbReference type="InterPro" id="IPR000612">
    <property type="entry name" value="PMP3"/>
</dbReference>
<dbReference type="STRING" id="131310.A0A0N4Z3K1"/>
<evidence type="ECO:0000256" key="2">
    <source>
        <dbReference type="ARBA" id="ARBA00009530"/>
    </source>
</evidence>
<feature type="transmembrane region" description="Helical" evidence="6">
    <location>
        <begin position="39"/>
        <end position="64"/>
    </location>
</feature>
<sequence length="68" mass="7436">MSDGRVRTASGGDLSNICMIILAILIPPLAVFIKGGCSVHFWINILLCFLGYIPGLVHAIWYVFANKD</sequence>
<keyword evidence="5 6" id="KW-0472">Membrane</keyword>
<dbReference type="PROSITE" id="PS01309">
    <property type="entry name" value="UPF0057"/>
    <property type="match status" value="1"/>
</dbReference>
<comment type="similarity">
    <text evidence="2">Belongs to the UPF0057 (PMP3) family.</text>
</comment>
<keyword evidence="3 6" id="KW-0812">Transmembrane</keyword>
<evidence type="ECO:0000256" key="6">
    <source>
        <dbReference type="SAM" id="Phobius"/>
    </source>
</evidence>
<dbReference type="Proteomes" id="UP000038045">
    <property type="component" value="Unplaced"/>
</dbReference>
<proteinExistence type="inferred from homology"/>
<evidence type="ECO:0000256" key="5">
    <source>
        <dbReference type="ARBA" id="ARBA00023136"/>
    </source>
</evidence>
<dbReference type="AlphaFoldDB" id="A0A0N4Z3K1"/>
<dbReference type="WBParaSite" id="PTRK_0000149550.1">
    <property type="protein sequence ID" value="PTRK_0000149550.1"/>
    <property type="gene ID" value="PTRK_0000149550"/>
</dbReference>
<dbReference type="PANTHER" id="PTHR21659">
    <property type="entry name" value="HYDROPHOBIC PROTEIN RCI2 LOW TEMPERATURE AND SALT RESPONSIVE PROTEIN LTI6 -RELATED"/>
    <property type="match status" value="1"/>
</dbReference>
<dbReference type="PANTHER" id="PTHR21659:SF42">
    <property type="entry name" value="UPF0057 MEMBRANE PROTEIN ZK632.10-RELATED"/>
    <property type="match status" value="1"/>
</dbReference>
<keyword evidence="4 6" id="KW-1133">Transmembrane helix</keyword>
<name>A0A0N4Z3K1_PARTI</name>
<evidence type="ECO:0000313" key="7">
    <source>
        <dbReference type="Proteomes" id="UP000038045"/>
    </source>
</evidence>
<evidence type="ECO:0000256" key="4">
    <source>
        <dbReference type="ARBA" id="ARBA00022989"/>
    </source>
</evidence>
<reference evidence="8" key="1">
    <citation type="submission" date="2017-02" db="UniProtKB">
        <authorList>
            <consortium name="WormBaseParasite"/>
        </authorList>
    </citation>
    <scope>IDENTIFICATION</scope>
</reference>
<comment type="subcellular location">
    <subcellularLocation>
        <location evidence="1">Membrane</location>
    </subcellularLocation>
</comment>
<evidence type="ECO:0000256" key="1">
    <source>
        <dbReference type="ARBA" id="ARBA00004370"/>
    </source>
</evidence>